<sequence length="373" mass="41911">MNDLISLALGPVISCSGAASRPLASSINASMRKFSADRIQKPIILDFHSHEGKEELRNWYNKQPTTRFMSIEWCKDIDGRAREDLRGHALKHEGTISEDSAHVITSADIESRAHLSRSEVLLKIDLPEIQDLWFVLTVCCGIHYHPKAKSYSLLYYNCYFFSWTLITIVARRTSKWESMKPNRLWEDIVDSLFNQIGREGRFSLLAIKSALHALGSDLMHMHIGSTIGTDSHIAPLPPAGDYIYKSIEKELLDAILEIPLETLEKLLLKTQLSHTLNQKVSSALSKGGQTGAEKYAIEVAKAAGVKLGIPFAISDALWDNLPDPEFTQPIRKSKGQNEASRRIQDPTGIIGAQWEQMIKNRILNAYRNSFRDG</sequence>
<dbReference type="Proteomes" id="UP000663846">
    <property type="component" value="Unassembled WGS sequence"/>
</dbReference>
<comment type="caution">
    <text evidence="1">The sequence shown here is derived from an EMBL/GenBank/DDBJ whole genome shotgun (WGS) entry which is preliminary data.</text>
</comment>
<reference evidence="1" key="1">
    <citation type="submission" date="2021-01" db="EMBL/GenBank/DDBJ databases">
        <authorList>
            <person name="Kaushik A."/>
        </authorList>
    </citation>
    <scope>NUCLEOTIDE SEQUENCE</scope>
    <source>
        <strain evidence="1">AG1-1C</strain>
    </source>
</reference>
<protein>
    <submittedName>
        <fullName evidence="1">Uncharacterized protein</fullName>
    </submittedName>
</protein>
<accession>A0A8H3AG75</accession>
<dbReference type="EMBL" id="CAJMWS010000325">
    <property type="protein sequence ID" value="CAE6427792.1"/>
    <property type="molecule type" value="Genomic_DNA"/>
</dbReference>
<gene>
    <name evidence="1" type="ORF">RDB_LOCUS99912</name>
</gene>
<proteinExistence type="predicted"/>
<name>A0A8H3AG75_9AGAM</name>
<organism evidence="1 2">
    <name type="scientific">Rhizoctonia solani</name>
    <dbReference type="NCBI Taxonomy" id="456999"/>
    <lineage>
        <taxon>Eukaryota</taxon>
        <taxon>Fungi</taxon>
        <taxon>Dikarya</taxon>
        <taxon>Basidiomycota</taxon>
        <taxon>Agaricomycotina</taxon>
        <taxon>Agaricomycetes</taxon>
        <taxon>Cantharellales</taxon>
        <taxon>Ceratobasidiaceae</taxon>
        <taxon>Rhizoctonia</taxon>
    </lineage>
</organism>
<evidence type="ECO:0000313" key="1">
    <source>
        <dbReference type="EMBL" id="CAE6427792.1"/>
    </source>
</evidence>
<evidence type="ECO:0000313" key="2">
    <source>
        <dbReference type="Proteomes" id="UP000663846"/>
    </source>
</evidence>
<dbReference type="AlphaFoldDB" id="A0A8H3AG75"/>